<feature type="transmembrane region" description="Helical" evidence="2">
    <location>
        <begin position="235"/>
        <end position="259"/>
    </location>
</feature>
<reference evidence="4" key="1">
    <citation type="submission" date="2023-03" db="EMBL/GenBank/DDBJ databases">
        <title>Selenobaculum gbiensis gen. nov. sp. nov., a new bacterium isolated from the gut microbiota of IBD patient.</title>
        <authorList>
            <person name="Yeo S."/>
            <person name="Park H."/>
            <person name="Huh C.S."/>
        </authorList>
    </citation>
    <scope>NUCLEOTIDE SEQUENCE</scope>
    <source>
        <strain evidence="4">ICN-92133</strain>
    </source>
</reference>
<dbReference type="Proteomes" id="UP001243623">
    <property type="component" value="Chromosome"/>
</dbReference>
<feature type="transmembrane region" description="Helical" evidence="2">
    <location>
        <begin position="93"/>
        <end position="119"/>
    </location>
</feature>
<feature type="domain" description="PPM-type phosphatase" evidence="3">
    <location>
        <begin position="522"/>
        <end position="737"/>
    </location>
</feature>
<organism evidence="4 5">
    <name type="scientific">Selenobaculum gibii</name>
    <dbReference type="NCBI Taxonomy" id="3054208"/>
    <lineage>
        <taxon>Bacteria</taxon>
        <taxon>Bacillati</taxon>
        <taxon>Bacillota</taxon>
        <taxon>Negativicutes</taxon>
        <taxon>Selenomonadales</taxon>
        <taxon>Selenomonadaceae</taxon>
        <taxon>Selenobaculum</taxon>
    </lineage>
</organism>
<protein>
    <submittedName>
        <fullName evidence="4">SpoIIE family protein phosphatase</fullName>
    </submittedName>
</protein>
<dbReference type="SUPFAM" id="SSF81606">
    <property type="entry name" value="PP2C-like"/>
    <property type="match status" value="1"/>
</dbReference>
<keyword evidence="2" id="KW-0472">Membrane</keyword>
<evidence type="ECO:0000256" key="2">
    <source>
        <dbReference type="SAM" id="Phobius"/>
    </source>
</evidence>
<feature type="transmembrane region" description="Helical" evidence="2">
    <location>
        <begin position="290"/>
        <end position="308"/>
    </location>
</feature>
<dbReference type="Gene3D" id="3.60.40.10">
    <property type="entry name" value="PPM-type phosphatase domain"/>
    <property type="match status" value="1"/>
</dbReference>
<evidence type="ECO:0000313" key="5">
    <source>
        <dbReference type="Proteomes" id="UP001243623"/>
    </source>
</evidence>
<keyword evidence="1" id="KW-0378">Hydrolase</keyword>
<dbReference type="GO" id="GO:0016791">
    <property type="term" value="F:phosphatase activity"/>
    <property type="evidence" value="ECO:0007669"/>
    <property type="project" value="TreeGrafter"/>
</dbReference>
<proteinExistence type="predicted"/>
<dbReference type="InterPro" id="IPR052016">
    <property type="entry name" value="Bact_Sigma-Reg"/>
</dbReference>
<dbReference type="RefSeq" id="WP_147667669.1">
    <property type="nucleotide sequence ID" value="NZ_CP120678.1"/>
</dbReference>
<dbReference type="EMBL" id="CP120678">
    <property type="protein sequence ID" value="WIW71349.1"/>
    <property type="molecule type" value="Genomic_DNA"/>
</dbReference>
<dbReference type="KEGG" id="sgbi:P3F81_03280"/>
<dbReference type="PANTHER" id="PTHR43156">
    <property type="entry name" value="STAGE II SPORULATION PROTEIN E-RELATED"/>
    <property type="match status" value="1"/>
</dbReference>
<feature type="transmembrane region" description="Helical" evidence="2">
    <location>
        <begin position="51"/>
        <end position="81"/>
    </location>
</feature>
<dbReference type="SMART" id="SM00331">
    <property type="entry name" value="PP2C_SIG"/>
    <property type="match status" value="1"/>
</dbReference>
<dbReference type="Pfam" id="PF07228">
    <property type="entry name" value="SpoIIE"/>
    <property type="match status" value="1"/>
</dbReference>
<sequence length="740" mass="82282">MQKTPVMTFPKEFIAFMTETKRETRNISKNIFSLESLKGQAVHLLSYRDHILLNLLAVLLGRLTILGDLSPFGLAFFAAVLQVEKNKAITVGFWSLMGVLSAGRYQEAIMYLIVIVGVLKCRMQLNRLQRKVVALPLMVFSFIFISGIIVNFCLDAALYDNLVVLFNAFLCVIAIYLFKYGLPLILNRSLVVEAYHKAANEAMIGFVFILALGVAGIGDIRIADYQMQVIVGNMMIIALALAGGAGLGASVGVVLGIVIGLSSGGNAMATVALYAVSGTVAGLFRGLGKYAVILGFILGNLFMQLGFTQLPLLLKSLTEALIAIVILFFLPLGKIMSLQDNLNVSVEGVSVKSKILDENNEKLNRISTMFYELGSIFSLSHEQEKESIEEIDIEVLLSSVSRYVCESCPCRQECWDDNYYKTYQSFMDLFRLNNAKKKTLQYLPDLFENTCVNTKEILRIIEQTVSKNQMSRYWQYQFLQQKEMVSEQMKATGNILSNLAEELRRLPHDRGNRKQRIATQYKVKPAIASIAKENQIICGDNTSITKLNHNRVGILISDGMGSGDGAARESKMTVDCLGKLLQAGFSIDVSVKTVNSLLALRSAGENFATVDMAIIDQYNGEVEFLKISAAVSYIKRVREIIPIRAAALPIGILNHIEIVPTQARMVANDFLIMLSDGIDDIKELKQRYDDKDGWLINFLRRADYDDPQDFANGILNEAMRLSDGKAKDDMTVIVVKLIER</sequence>
<evidence type="ECO:0000256" key="1">
    <source>
        <dbReference type="ARBA" id="ARBA00022801"/>
    </source>
</evidence>
<dbReference type="InterPro" id="IPR001932">
    <property type="entry name" value="PPM-type_phosphatase-like_dom"/>
</dbReference>
<dbReference type="InterPro" id="IPR036457">
    <property type="entry name" value="PPM-type-like_dom_sf"/>
</dbReference>
<dbReference type="PANTHER" id="PTHR43156:SF2">
    <property type="entry name" value="STAGE II SPORULATION PROTEIN E"/>
    <property type="match status" value="1"/>
</dbReference>
<accession>A0A9Y2AIA4</accession>
<dbReference type="Pfam" id="PF19732">
    <property type="entry name" value="SpoIIE_N"/>
    <property type="match status" value="1"/>
</dbReference>
<gene>
    <name evidence="4" type="ORF">P3F81_03280</name>
</gene>
<feature type="transmembrane region" description="Helical" evidence="2">
    <location>
        <begin position="320"/>
        <end position="338"/>
    </location>
</feature>
<evidence type="ECO:0000313" key="4">
    <source>
        <dbReference type="EMBL" id="WIW71349.1"/>
    </source>
</evidence>
<feature type="transmembrane region" description="Helical" evidence="2">
    <location>
        <begin position="131"/>
        <end position="150"/>
    </location>
</feature>
<feature type="transmembrane region" description="Helical" evidence="2">
    <location>
        <begin position="203"/>
        <end position="223"/>
    </location>
</feature>
<keyword evidence="2" id="KW-1133">Transmembrane helix</keyword>
<keyword evidence="5" id="KW-1185">Reference proteome</keyword>
<evidence type="ECO:0000259" key="3">
    <source>
        <dbReference type="SMART" id="SM00331"/>
    </source>
</evidence>
<keyword evidence="2" id="KW-0812">Transmembrane</keyword>
<dbReference type="InterPro" id="IPR045768">
    <property type="entry name" value="SpoIIE_N"/>
</dbReference>
<name>A0A9Y2AIA4_9FIRM</name>
<feature type="transmembrane region" description="Helical" evidence="2">
    <location>
        <begin position="162"/>
        <end position="182"/>
    </location>
</feature>
<dbReference type="AlphaFoldDB" id="A0A9Y2AIA4"/>